<organism evidence="1 2">
    <name type="scientific">Chelatococcus caeni</name>
    <dbReference type="NCBI Taxonomy" id="1348468"/>
    <lineage>
        <taxon>Bacteria</taxon>
        <taxon>Pseudomonadati</taxon>
        <taxon>Pseudomonadota</taxon>
        <taxon>Alphaproteobacteria</taxon>
        <taxon>Hyphomicrobiales</taxon>
        <taxon>Chelatococcaceae</taxon>
        <taxon>Chelatococcus</taxon>
    </lineage>
</organism>
<evidence type="ECO:0000313" key="1">
    <source>
        <dbReference type="EMBL" id="MBB4017598.1"/>
    </source>
</evidence>
<dbReference type="EMBL" id="JACIEN010000003">
    <property type="protein sequence ID" value="MBB4017598.1"/>
    <property type="molecule type" value="Genomic_DNA"/>
</dbReference>
<comment type="caution">
    <text evidence="1">The sequence shown here is derived from an EMBL/GenBank/DDBJ whole genome shotgun (WGS) entry which is preliminary data.</text>
</comment>
<protein>
    <submittedName>
        <fullName evidence="1">Uncharacterized protein</fullName>
    </submittedName>
</protein>
<gene>
    <name evidence="1" type="ORF">GGR16_002632</name>
</gene>
<sequence length="123" mass="13714">MSKHETISHCLEKLGFGHRRDDRTANDGRRVLFSLASGEEIGRLDVFEAIDFLAVLENNRHVGPRQLRWLARMASAGHAEASEPYDVQTCGRLVAKGLARRCQPRRFCITNAGRAILQGSARA</sequence>
<reference evidence="1 2" key="1">
    <citation type="submission" date="2020-08" db="EMBL/GenBank/DDBJ databases">
        <title>Genomic Encyclopedia of Type Strains, Phase IV (KMG-IV): sequencing the most valuable type-strain genomes for metagenomic binning, comparative biology and taxonomic classification.</title>
        <authorList>
            <person name="Goeker M."/>
        </authorList>
    </citation>
    <scope>NUCLEOTIDE SEQUENCE [LARGE SCALE GENOMIC DNA]</scope>
    <source>
        <strain evidence="1 2">DSM 103737</strain>
    </source>
</reference>
<dbReference type="AlphaFoldDB" id="A0A840C1R1"/>
<accession>A0A840C1R1</accession>
<proteinExistence type="predicted"/>
<dbReference type="Proteomes" id="UP000577362">
    <property type="component" value="Unassembled WGS sequence"/>
</dbReference>
<evidence type="ECO:0000313" key="2">
    <source>
        <dbReference type="Proteomes" id="UP000577362"/>
    </source>
</evidence>
<dbReference type="RefSeq" id="WP_183316904.1">
    <property type="nucleotide sequence ID" value="NZ_JACIEN010000003.1"/>
</dbReference>
<keyword evidence="2" id="KW-1185">Reference proteome</keyword>
<name>A0A840C1R1_9HYPH</name>